<sequence>MEARMADYEVRARRNNLRLRGVPESILQDELPIFVRGLLHAYAPDIPADMLLVDRVHRVPKPSYLPDSTPRDVLIRAHFYHIKELILKTHRSKPNPHEEYPTVRILADLSAATLRKRREYQQVTTELRNRGLRYRWGFPTKLIVTRNGDTKILSNPEEGIKTQAEWGPLCSIPKDTQRSLGQGRRSQAD</sequence>
<dbReference type="AlphaFoldDB" id="A0AAD1VQY9"/>
<proteinExistence type="inferred from homology"/>
<name>A0AAD1VQY9_PELCU</name>
<dbReference type="Gene3D" id="3.30.250.20">
    <property type="entry name" value="L1 transposable element, C-terminal domain"/>
    <property type="match status" value="1"/>
</dbReference>
<evidence type="ECO:0000256" key="1">
    <source>
        <dbReference type="ARBA" id="ARBA00061640"/>
    </source>
</evidence>
<evidence type="ECO:0000313" key="3">
    <source>
        <dbReference type="EMBL" id="CAH2224271.1"/>
    </source>
</evidence>
<dbReference type="EMBL" id="OW240912">
    <property type="protein sequence ID" value="CAH2224271.1"/>
    <property type="molecule type" value="Genomic_DNA"/>
</dbReference>
<reference evidence="3" key="1">
    <citation type="submission" date="2022-03" db="EMBL/GenBank/DDBJ databases">
        <authorList>
            <person name="Alioto T."/>
            <person name="Alioto T."/>
            <person name="Gomez Garrido J."/>
        </authorList>
    </citation>
    <scope>NUCLEOTIDE SEQUENCE</scope>
</reference>
<feature type="region of interest" description="Disordered" evidence="2">
    <location>
        <begin position="164"/>
        <end position="189"/>
    </location>
</feature>
<keyword evidence="4" id="KW-1185">Reference proteome</keyword>
<dbReference type="InterPro" id="IPR004244">
    <property type="entry name" value="Transposase_22"/>
</dbReference>
<gene>
    <name evidence="3" type="ORF">PECUL_23A040061</name>
</gene>
<comment type="similarity">
    <text evidence="1">Belongs to the transposase 22 family.</text>
</comment>
<organism evidence="3 4">
    <name type="scientific">Pelobates cultripes</name>
    <name type="common">Western spadefoot toad</name>
    <dbReference type="NCBI Taxonomy" id="61616"/>
    <lineage>
        <taxon>Eukaryota</taxon>
        <taxon>Metazoa</taxon>
        <taxon>Chordata</taxon>
        <taxon>Craniata</taxon>
        <taxon>Vertebrata</taxon>
        <taxon>Euteleostomi</taxon>
        <taxon>Amphibia</taxon>
        <taxon>Batrachia</taxon>
        <taxon>Anura</taxon>
        <taxon>Pelobatoidea</taxon>
        <taxon>Pelobatidae</taxon>
        <taxon>Pelobates</taxon>
    </lineage>
</organism>
<dbReference type="PANTHER" id="PTHR11505">
    <property type="entry name" value="L1 TRANSPOSABLE ELEMENT-RELATED"/>
    <property type="match status" value="1"/>
</dbReference>
<protein>
    <submittedName>
        <fullName evidence="3">Uncharacterized protein</fullName>
    </submittedName>
</protein>
<dbReference type="InterPro" id="IPR042566">
    <property type="entry name" value="L1_C"/>
</dbReference>
<accession>A0AAD1VQY9</accession>
<dbReference type="FunFam" id="3.30.70.1820:FF:000002">
    <property type="entry name" value="LINE-1 retrotransposable element ORF1 protein"/>
    <property type="match status" value="1"/>
</dbReference>
<evidence type="ECO:0000313" key="4">
    <source>
        <dbReference type="Proteomes" id="UP001295444"/>
    </source>
</evidence>
<dbReference type="Proteomes" id="UP001295444">
    <property type="component" value="Chromosome 01"/>
</dbReference>
<dbReference type="Gene3D" id="3.30.70.1820">
    <property type="entry name" value="L1 transposable element, RRM domain"/>
    <property type="match status" value="1"/>
</dbReference>
<evidence type="ECO:0000256" key="2">
    <source>
        <dbReference type="SAM" id="MobiDB-lite"/>
    </source>
</evidence>